<sequence length="552" mass="62219">MKNNTKLIFWAALILLLVSCTHFPSSEENEQKSSTEDFTDVAHALAVFQGPGSGLNDSIKAKNYLIEHSEESIDPLLEIVKTRDYSWQTAGHALAKTKNEKVLYTFIELLADNHFETEADGSRRLFAKGVSYGGNIAKFLGKMGDERAIQALRDAVDQGDHQVRWAAIKALYYLGDLSMDQLFEMGINEGYHSTGTVILGIAYDDKYSDPAYILTVLDRFIETFPEEEFEVSLAHGYKAYCYDYLGQYPEALREIDVVFERQGYLSSPTKKHKERIWNKMIAPPTATWSYVNACEGDAECSLSLNILFKTNEVKVSTAYTSFFKPHNYSDTGSNSTHTLSQFPIETGNPQSNGDNETLEKSHSSFCVSGITETGVVVRVEFECSSIEDEISCDVDHSVLIPFGGTGRCKKDDVLYRWKWENLKTRQSPHFIAPIDVLVVPEKKTPVDEKDKATGLKLVGRWKAVFEPNIQVIHWFKANGEHVHEMLGGDMKIDGVWEVVGDTLRIKSGDIVLLGSKQKSSTTWVEHKIIHLSKEELHTQLEGRPVVKYVRMK</sequence>
<feature type="signal peptide" evidence="2">
    <location>
        <begin position="1"/>
        <end position="24"/>
    </location>
</feature>
<keyword evidence="2" id="KW-0732">Signal</keyword>
<dbReference type="Gene3D" id="1.25.10.10">
    <property type="entry name" value="Leucine-rich Repeat Variant"/>
    <property type="match status" value="1"/>
</dbReference>
<evidence type="ECO:0000256" key="2">
    <source>
        <dbReference type="SAM" id="SignalP"/>
    </source>
</evidence>
<reference evidence="3 4" key="1">
    <citation type="submission" date="2019-04" db="EMBL/GenBank/DDBJ databases">
        <authorList>
            <person name="Van Vliet M D."/>
        </authorList>
    </citation>
    <scope>NUCLEOTIDE SEQUENCE [LARGE SCALE GENOMIC DNA]</scope>
    <source>
        <strain evidence="3 4">F1</strain>
    </source>
</reference>
<proteinExistence type="predicted"/>
<keyword evidence="4" id="KW-1185">Reference proteome</keyword>
<dbReference type="EMBL" id="CAAHFG010000002">
    <property type="protein sequence ID" value="VGO15283.1"/>
    <property type="molecule type" value="Genomic_DNA"/>
</dbReference>
<evidence type="ECO:0000256" key="1">
    <source>
        <dbReference type="SAM" id="MobiDB-lite"/>
    </source>
</evidence>
<evidence type="ECO:0008006" key="5">
    <source>
        <dbReference type="Google" id="ProtNLM"/>
    </source>
</evidence>
<evidence type="ECO:0000313" key="3">
    <source>
        <dbReference type="EMBL" id="VGO15283.1"/>
    </source>
</evidence>
<feature type="chain" id="PRO_5025510124" description="HEAT repeat domain-containing protein" evidence="2">
    <location>
        <begin position="25"/>
        <end position="552"/>
    </location>
</feature>
<accession>A0A6C2U5W6</accession>
<dbReference type="Proteomes" id="UP000366872">
    <property type="component" value="Unassembled WGS sequence"/>
</dbReference>
<dbReference type="InterPro" id="IPR011989">
    <property type="entry name" value="ARM-like"/>
</dbReference>
<protein>
    <recommendedName>
        <fullName evidence="5">HEAT repeat domain-containing protein</fullName>
    </recommendedName>
</protein>
<dbReference type="Pfam" id="PF03130">
    <property type="entry name" value="HEAT_PBS"/>
    <property type="match status" value="1"/>
</dbReference>
<dbReference type="PROSITE" id="PS51257">
    <property type="entry name" value="PROKAR_LIPOPROTEIN"/>
    <property type="match status" value="1"/>
</dbReference>
<organism evidence="3 4">
    <name type="scientific">Pontiella desulfatans</name>
    <dbReference type="NCBI Taxonomy" id="2750659"/>
    <lineage>
        <taxon>Bacteria</taxon>
        <taxon>Pseudomonadati</taxon>
        <taxon>Kiritimatiellota</taxon>
        <taxon>Kiritimatiellia</taxon>
        <taxon>Kiritimatiellales</taxon>
        <taxon>Pontiellaceae</taxon>
        <taxon>Pontiella</taxon>
    </lineage>
</organism>
<name>A0A6C2U5W6_PONDE</name>
<dbReference type="AlphaFoldDB" id="A0A6C2U5W6"/>
<feature type="compositionally biased region" description="Polar residues" evidence="1">
    <location>
        <begin position="331"/>
        <end position="355"/>
    </location>
</feature>
<dbReference type="SUPFAM" id="SSF48371">
    <property type="entry name" value="ARM repeat"/>
    <property type="match status" value="1"/>
</dbReference>
<dbReference type="InterPro" id="IPR016024">
    <property type="entry name" value="ARM-type_fold"/>
</dbReference>
<dbReference type="InterPro" id="IPR004155">
    <property type="entry name" value="PBS_lyase_HEAT"/>
</dbReference>
<dbReference type="RefSeq" id="WP_136080863.1">
    <property type="nucleotide sequence ID" value="NZ_CAAHFG010000002.1"/>
</dbReference>
<evidence type="ECO:0000313" key="4">
    <source>
        <dbReference type="Proteomes" id="UP000366872"/>
    </source>
</evidence>
<gene>
    <name evidence="3" type="ORF">PDESU_03865</name>
</gene>
<feature type="region of interest" description="Disordered" evidence="1">
    <location>
        <begin position="331"/>
        <end position="358"/>
    </location>
</feature>